<keyword evidence="3 6" id="KW-0812">Transmembrane</keyword>
<sequence>MNSYNKVTRVTYLVLLVFALAAPFLGLYPVFVMKLLCFALFACAFNLLLGFTGLLSFGHAAFFGSAAYVTGWFIKSQNWTPELGLIAGAVAAGLIGLLVGMVAIRRQGIYFAMITLAIAQMVYFVCLQAPFTGGEDGLQGVPRGKLFGLFSLESDISLYYVVLVVFVGCFLFISRIVHSPFGQVLKMIRENEPRAISLGYNVDRYKLLAFVLSAALTGLAGSLKTLVMGFATLSDVHWSMSGEVILMTLLGGVGTFFGPVMGSGIVIALQNLLADKVGSWVTVIIGAIFVLCVLAFRKGVVGELLAFRERRRNAAGRNASSQA</sequence>
<feature type="transmembrane region" description="Helical" evidence="6">
    <location>
        <begin position="277"/>
        <end position="296"/>
    </location>
</feature>
<feature type="transmembrane region" description="Helical" evidence="6">
    <location>
        <begin position="207"/>
        <end position="232"/>
    </location>
</feature>
<evidence type="ECO:0000313" key="8">
    <source>
        <dbReference type="Proteomes" id="UP001596270"/>
    </source>
</evidence>
<reference evidence="8" key="1">
    <citation type="journal article" date="2019" name="Int. J. Syst. Evol. Microbiol.">
        <title>The Global Catalogue of Microorganisms (GCM) 10K type strain sequencing project: providing services to taxonomists for standard genome sequencing and annotation.</title>
        <authorList>
            <consortium name="The Broad Institute Genomics Platform"/>
            <consortium name="The Broad Institute Genome Sequencing Center for Infectious Disease"/>
            <person name="Wu L."/>
            <person name="Ma J."/>
        </authorList>
    </citation>
    <scope>NUCLEOTIDE SEQUENCE [LARGE SCALE GENOMIC DNA]</scope>
    <source>
        <strain evidence="8">CCUG 39402</strain>
    </source>
</reference>
<evidence type="ECO:0000256" key="4">
    <source>
        <dbReference type="ARBA" id="ARBA00022989"/>
    </source>
</evidence>
<organism evidence="7 8">
    <name type="scientific">Polaromonas aquatica</name>
    <dbReference type="NCBI Taxonomy" id="332657"/>
    <lineage>
        <taxon>Bacteria</taxon>
        <taxon>Pseudomonadati</taxon>
        <taxon>Pseudomonadota</taxon>
        <taxon>Betaproteobacteria</taxon>
        <taxon>Burkholderiales</taxon>
        <taxon>Comamonadaceae</taxon>
        <taxon>Polaromonas</taxon>
    </lineage>
</organism>
<feature type="transmembrane region" description="Helical" evidence="6">
    <location>
        <begin position="111"/>
        <end position="131"/>
    </location>
</feature>
<comment type="caution">
    <text evidence="7">The sequence shown here is derived from an EMBL/GenBank/DDBJ whole genome shotgun (WGS) entry which is preliminary data.</text>
</comment>
<dbReference type="EMBL" id="JBHSRS010000082">
    <property type="protein sequence ID" value="MFC6283117.1"/>
    <property type="molecule type" value="Genomic_DNA"/>
</dbReference>
<dbReference type="Proteomes" id="UP001596270">
    <property type="component" value="Unassembled WGS sequence"/>
</dbReference>
<feature type="transmembrane region" description="Helical" evidence="6">
    <location>
        <begin position="156"/>
        <end position="177"/>
    </location>
</feature>
<dbReference type="RefSeq" id="WP_371436864.1">
    <property type="nucleotide sequence ID" value="NZ_JBHSRS010000082.1"/>
</dbReference>
<feature type="transmembrane region" description="Helical" evidence="6">
    <location>
        <begin position="83"/>
        <end position="104"/>
    </location>
</feature>
<protein>
    <submittedName>
        <fullName evidence="7">Branched-chain amino acid ABC transporter permease</fullName>
    </submittedName>
</protein>
<dbReference type="CDD" id="cd06581">
    <property type="entry name" value="TM_PBP1_LivM_like"/>
    <property type="match status" value="1"/>
</dbReference>
<gene>
    <name evidence="7" type="ORF">ACFQND_17980</name>
</gene>
<dbReference type="Pfam" id="PF02653">
    <property type="entry name" value="BPD_transp_2"/>
    <property type="match status" value="1"/>
</dbReference>
<keyword evidence="4 6" id="KW-1133">Transmembrane helix</keyword>
<accession>A0ABW1U229</accession>
<name>A0ABW1U229_9BURK</name>
<evidence type="ECO:0000256" key="5">
    <source>
        <dbReference type="ARBA" id="ARBA00023136"/>
    </source>
</evidence>
<proteinExistence type="predicted"/>
<evidence type="ECO:0000313" key="7">
    <source>
        <dbReference type="EMBL" id="MFC6283117.1"/>
    </source>
</evidence>
<comment type="subcellular location">
    <subcellularLocation>
        <location evidence="1">Cell membrane</location>
        <topology evidence="1">Multi-pass membrane protein</topology>
    </subcellularLocation>
</comment>
<keyword evidence="8" id="KW-1185">Reference proteome</keyword>
<dbReference type="InterPro" id="IPR001851">
    <property type="entry name" value="ABC_transp_permease"/>
</dbReference>
<feature type="transmembrane region" description="Helical" evidence="6">
    <location>
        <begin position="12"/>
        <end position="31"/>
    </location>
</feature>
<evidence type="ECO:0000256" key="1">
    <source>
        <dbReference type="ARBA" id="ARBA00004651"/>
    </source>
</evidence>
<evidence type="ECO:0000256" key="3">
    <source>
        <dbReference type="ARBA" id="ARBA00022692"/>
    </source>
</evidence>
<dbReference type="PANTHER" id="PTHR30482">
    <property type="entry name" value="HIGH-AFFINITY BRANCHED-CHAIN AMINO ACID TRANSPORT SYSTEM PERMEASE"/>
    <property type="match status" value="1"/>
</dbReference>
<dbReference type="PANTHER" id="PTHR30482:SF17">
    <property type="entry name" value="ABC TRANSPORTER ATP-BINDING PROTEIN"/>
    <property type="match status" value="1"/>
</dbReference>
<evidence type="ECO:0000256" key="6">
    <source>
        <dbReference type="SAM" id="Phobius"/>
    </source>
</evidence>
<keyword evidence="5 6" id="KW-0472">Membrane</keyword>
<feature type="transmembrane region" description="Helical" evidence="6">
    <location>
        <begin position="244"/>
        <end position="270"/>
    </location>
</feature>
<evidence type="ECO:0000256" key="2">
    <source>
        <dbReference type="ARBA" id="ARBA00022475"/>
    </source>
</evidence>
<keyword evidence="2" id="KW-1003">Cell membrane</keyword>
<feature type="transmembrane region" description="Helical" evidence="6">
    <location>
        <begin position="38"/>
        <end position="63"/>
    </location>
</feature>
<dbReference type="InterPro" id="IPR043428">
    <property type="entry name" value="LivM-like"/>
</dbReference>